<dbReference type="RefSeq" id="WP_141459060.1">
    <property type="nucleotide sequence ID" value="NZ_CP038141.1"/>
</dbReference>
<dbReference type="UniPathway" id="UPA00115">
    <property type="reaction ID" value="UER00408"/>
</dbReference>
<feature type="binding site" evidence="6">
    <location>
        <position position="341"/>
    </location>
    <ligand>
        <name>substrate</name>
    </ligand>
</feature>
<accession>A0A4Y6UGY9</accession>
<keyword evidence="3 6" id="KW-0521">NADP</keyword>
<dbReference type="NCBIfam" id="TIGR00871">
    <property type="entry name" value="zwf"/>
    <property type="match status" value="1"/>
</dbReference>
<evidence type="ECO:0000256" key="1">
    <source>
        <dbReference type="ARBA" id="ARBA00004937"/>
    </source>
</evidence>
<dbReference type="SUPFAM" id="SSF55347">
    <property type="entry name" value="Glyceraldehyde-3-phosphate dehydrogenase-like, C-terminal domain"/>
    <property type="match status" value="1"/>
</dbReference>
<dbReference type="EMBL" id="CP038141">
    <property type="protein sequence ID" value="QDH16264.1"/>
    <property type="molecule type" value="Genomic_DNA"/>
</dbReference>
<dbReference type="PRINTS" id="PR00079">
    <property type="entry name" value="G6PDHDRGNASE"/>
</dbReference>
<evidence type="ECO:0000256" key="5">
    <source>
        <dbReference type="ARBA" id="ARBA00023277"/>
    </source>
</evidence>
<dbReference type="InterPro" id="IPR022674">
    <property type="entry name" value="G6P_DH_NAD-bd"/>
</dbReference>
<dbReference type="InterPro" id="IPR001282">
    <property type="entry name" value="G6P_DH"/>
</dbReference>
<dbReference type="Gene3D" id="3.30.360.10">
    <property type="entry name" value="Dihydrodipicolinate Reductase, domain 2"/>
    <property type="match status" value="1"/>
</dbReference>
<dbReference type="InterPro" id="IPR036291">
    <property type="entry name" value="NAD(P)-bd_dom_sf"/>
</dbReference>
<comment type="pathway">
    <text evidence="1 6">Carbohydrate degradation; pentose phosphate pathway; D-ribulose 5-phosphate from D-glucose 6-phosphate (oxidative stage): step 1/3.</text>
</comment>
<keyword evidence="4 6" id="KW-0560">Oxidoreductase</keyword>
<organism evidence="9 10">
    <name type="scientific">Swingsia samuiensis</name>
    <dbReference type="NCBI Taxonomy" id="1293412"/>
    <lineage>
        <taxon>Bacteria</taxon>
        <taxon>Pseudomonadati</taxon>
        <taxon>Pseudomonadota</taxon>
        <taxon>Alphaproteobacteria</taxon>
        <taxon>Acetobacterales</taxon>
        <taxon>Acetobacteraceae</taxon>
        <taxon>Swingsia</taxon>
    </lineage>
</organism>
<reference evidence="9 10" key="1">
    <citation type="submission" date="2019-03" db="EMBL/GenBank/DDBJ databases">
        <title>The complete genome sequence of Swingsia samuiensis NBRC107927(T).</title>
        <authorList>
            <person name="Chua K.-O."/>
            <person name="Chan K.-G."/>
            <person name="See-Too W.-S."/>
        </authorList>
    </citation>
    <scope>NUCLEOTIDE SEQUENCE [LARGE SCALE GENOMIC DNA]</scope>
    <source>
        <strain evidence="9 10">AH83</strain>
    </source>
</reference>
<sequence length="488" mass="54598">MEHAQQVNPFDYIIFGATGDLTMRKLLPAFYNKLRLGQIPEEARIIGTSRTDLDKAGYIERANEALERFIPDETKSPELIERFLKMLNYITLDGTKSDSDWAGLHTILAESPKDRIRVFYFATAPQLFGAISENLSKNDLITSHSRVVLEKPIGTNLDTANAINNGVGQFFPENQIYRIDHYIGKETVQNVLALRFANPIINAVWSSEYIESVQITAAETVGVEGRASYYDTSGALRDMIQNHLLQVLCFVAMEKPESLEADTVRNAKVAVLKALRPITDKNIASDTVRAQYTAGTVGGNNVPGYVDELGHTSNTETYAAVRAWVDTPRWKDVPFYIRTAKRSAEKVSEIVIQFRAEASTLFGKPPASNRLVIRIQPHEGLDLRLNVKNPALDTFTLRTAELDAPLLIEGQPFPDSYERLLLDAVRGNPILFIRRDEVESAWRWAEPILTGWSENKAPMETYSAGSHGPAKAEAMLASNGDKWHENME</sequence>
<dbReference type="GO" id="GO:0009051">
    <property type="term" value="P:pentose-phosphate shunt, oxidative branch"/>
    <property type="evidence" value="ECO:0007669"/>
    <property type="project" value="TreeGrafter"/>
</dbReference>
<feature type="domain" description="Glucose-6-phosphate dehydrogenase C-terminal" evidence="8">
    <location>
        <begin position="192"/>
        <end position="484"/>
    </location>
</feature>
<feature type="binding site" evidence="6">
    <location>
        <position position="151"/>
    </location>
    <ligand>
        <name>NADP(+)</name>
        <dbReference type="ChEBI" id="CHEBI:58349"/>
    </ligand>
</feature>
<dbReference type="AlphaFoldDB" id="A0A4Y6UGY9"/>
<evidence type="ECO:0000256" key="3">
    <source>
        <dbReference type="ARBA" id="ARBA00022857"/>
    </source>
</evidence>
<dbReference type="OrthoDB" id="9802739at2"/>
<dbReference type="SUPFAM" id="SSF51735">
    <property type="entry name" value="NAD(P)-binding Rossmann-fold domains"/>
    <property type="match status" value="1"/>
</dbReference>
<dbReference type="EC" id="1.1.1.49" evidence="6"/>
<dbReference type="GO" id="GO:0050661">
    <property type="term" value="F:NADP binding"/>
    <property type="evidence" value="ECO:0007669"/>
    <property type="project" value="UniProtKB-UniRule"/>
</dbReference>
<dbReference type="Gene3D" id="3.40.50.720">
    <property type="entry name" value="NAD(P)-binding Rossmann-like Domain"/>
    <property type="match status" value="1"/>
</dbReference>
<comment type="similarity">
    <text evidence="6">Belongs to the glucose-6-phosphate dehydrogenase family.</text>
</comment>
<dbReference type="InterPro" id="IPR022675">
    <property type="entry name" value="G6P_DH_C"/>
</dbReference>
<evidence type="ECO:0000256" key="2">
    <source>
        <dbReference type="ARBA" id="ARBA00022526"/>
    </source>
</evidence>
<keyword evidence="2 6" id="KW-0313">Glucose metabolism</keyword>
<feature type="active site" description="Proton acceptor" evidence="6">
    <location>
        <position position="243"/>
    </location>
</feature>
<protein>
    <recommendedName>
        <fullName evidence="6">Glucose-6-phosphate 1-dehydrogenase</fullName>
        <shortName evidence="6">G6PD</shortName>
        <ecNumber evidence="6">1.1.1.49</ecNumber>
    </recommendedName>
</protein>
<dbReference type="GO" id="GO:0006006">
    <property type="term" value="P:glucose metabolic process"/>
    <property type="evidence" value="ECO:0007669"/>
    <property type="project" value="UniProtKB-KW"/>
</dbReference>
<evidence type="ECO:0000256" key="4">
    <source>
        <dbReference type="ARBA" id="ARBA00023002"/>
    </source>
</evidence>
<feature type="binding site" evidence="6">
    <location>
        <position position="185"/>
    </location>
    <ligand>
        <name>substrate</name>
    </ligand>
</feature>
<feature type="binding site" evidence="6">
    <location>
        <position position="181"/>
    </location>
    <ligand>
        <name>substrate</name>
    </ligand>
</feature>
<evidence type="ECO:0000313" key="9">
    <source>
        <dbReference type="EMBL" id="QDH16264.1"/>
    </source>
</evidence>
<dbReference type="KEGG" id="ssam:E3D00_00750"/>
<feature type="binding site" evidence="6">
    <location>
        <position position="238"/>
    </location>
    <ligand>
        <name>substrate</name>
    </ligand>
</feature>
<dbReference type="Pfam" id="PF00479">
    <property type="entry name" value="G6PD_N"/>
    <property type="match status" value="1"/>
</dbReference>
<dbReference type="PANTHER" id="PTHR23429">
    <property type="entry name" value="GLUCOSE-6-PHOSPHATE 1-DEHYDROGENASE G6PD"/>
    <property type="match status" value="1"/>
</dbReference>
<dbReference type="PIRSF" id="PIRSF000110">
    <property type="entry name" value="G6PD"/>
    <property type="match status" value="1"/>
</dbReference>
<name>A0A4Y6UGY9_9PROT</name>
<comment type="caution">
    <text evidence="6">Lacks conserved residue(s) required for the propagation of feature annotation.</text>
</comment>
<dbReference type="Proteomes" id="UP000316313">
    <property type="component" value="Chromosome"/>
</dbReference>
<feature type="domain" description="Glucose-6-phosphate dehydrogenase NAD-binding" evidence="7">
    <location>
        <begin position="13"/>
        <end position="190"/>
    </location>
</feature>
<dbReference type="PANTHER" id="PTHR23429:SF0">
    <property type="entry name" value="GLUCOSE-6-PHOSPHATE 1-DEHYDROGENASE"/>
    <property type="match status" value="1"/>
</dbReference>
<evidence type="ECO:0000259" key="8">
    <source>
        <dbReference type="Pfam" id="PF02781"/>
    </source>
</evidence>
<evidence type="ECO:0000256" key="6">
    <source>
        <dbReference type="HAMAP-Rule" id="MF_00966"/>
    </source>
</evidence>
<gene>
    <name evidence="6 9" type="primary">zwf</name>
    <name evidence="9" type="ORF">E3D00_00750</name>
</gene>
<keyword evidence="5 6" id="KW-0119">Carbohydrate metabolism</keyword>
<dbReference type="GO" id="GO:0005829">
    <property type="term" value="C:cytosol"/>
    <property type="evidence" value="ECO:0007669"/>
    <property type="project" value="TreeGrafter"/>
</dbReference>
<dbReference type="GO" id="GO:0004345">
    <property type="term" value="F:glucose-6-phosphate dehydrogenase activity"/>
    <property type="evidence" value="ECO:0007669"/>
    <property type="project" value="UniProtKB-UniRule"/>
</dbReference>
<comment type="catalytic activity">
    <reaction evidence="6">
        <text>D-glucose 6-phosphate + NADP(+) = 6-phospho-D-glucono-1,5-lactone + NADPH + H(+)</text>
        <dbReference type="Rhea" id="RHEA:15841"/>
        <dbReference type="ChEBI" id="CHEBI:15378"/>
        <dbReference type="ChEBI" id="CHEBI:57783"/>
        <dbReference type="ChEBI" id="CHEBI:57955"/>
        <dbReference type="ChEBI" id="CHEBI:58349"/>
        <dbReference type="ChEBI" id="CHEBI:61548"/>
        <dbReference type="EC" id="1.1.1.49"/>
    </reaction>
</comment>
<feature type="binding site" evidence="6">
    <location>
        <position position="219"/>
    </location>
    <ligand>
        <name>substrate</name>
    </ligand>
</feature>
<comment type="function">
    <text evidence="6">Catalyzes the oxidation of glucose 6-phosphate to 6-phosphogluconolactone.</text>
</comment>
<dbReference type="Pfam" id="PF02781">
    <property type="entry name" value="G6PD_C"/>
    <property type="match status" value="1"/>
</dbReference>
<keyword evidence="10" id="KW-1185">Reference proteome</keyword>
<feature type="binding site" evidence="6">
    <location>
        <position position="50"/>
    </location>
    <ligand>
        <name>NADP(+)</name>
        <dbReference type="ChEBI" id="CHEBI:58349"/>
    </ligand>
</feature>
<feature type="binding site" evidence="6">
    <location>
        <position position="346"/>
    </location>
    <ligand>
        <name>substrate</name>
    </ligand>
</feature>
<evidence type="ECO:0000313" key="10">
    <source>
        <dbReference type="Proteomes" id="UP000316313"/>
    </source>
</evidence>
<dbReference type="HAMAP" id="MF_00966">
    <property type="entry name" value="G6PD"/>
    <property type="match status" value="1"/>
</dbReference>
<evidence type="ECO:0000259" key="7">
    <source>
        <dbReference type="Pfam" id="PF00479"/>
    </source>
</evidence>
<proteinExistence type="inferred from homology"/>